<dbReference type="EMBL" id="CM056742">
    <property type="protein sequence ID" value="KAJ8677357.1"/>
    <property type="molecule type" value="Genomic_DNA"/>
</dbReference>
<dbReference type="Proteomes" id="UP001239111">
    <property type="component" value="Chromosome 2"/>
</dbReference>
<gene>
    <name evidence="1" type="ORF">QAD02_013144</name>
</gene>
<proteinExistence type="predicted"/>
<organism evidence="1 2">
    <name type="scientific">Eretmocerus hayati</name>
    <dbReference type="NCBI Taxonomy" id="131215"/>
    <lineage>
        <taxon>Eukaryota</taxon>
        <taxon>Metazoa</taxon>
        <taxon>Ecdysozoa</taxon>
        <taxon>Arthropoda</taxon>
        <taxon>Hexapoda</taxon>
        <taxon>Insecta</taxon>
        <taxon>Pterygota</taxon>
        <taxon>Neoptera</taxon>
        <taxon>Endopterygota</taxon>
        <taxon>Hymenoptera</taxon>
        <taxon>Apocrita</taxon>
        <taxon>Proctotrupomorpha</taxon>
        <taxon>Chalcidoidea</taxon>
        <taxon>Aphelinidae</taxon>
        <taxon>Aphelininae</taxon>
        <taxon>Eretmocerus</taxon>
    </lineage>
</organism>
<sequence>MFSAESVDGRTFLILDKVDMRAMSILMGPAKELLEIIERFDTVEGTLKSTDQGKKILETLRKENLSTAARKELIRLIIAELVQVLAEALIKEFPFLKDPRRPLGYERFYDPKTKKGFFHWRLQTLQQKAPPELGQYNEKSKPILKDAVLESEVGILLSEDELNGVCNWKITVFVIHIHNNW</sequence>
<accession>A0ACC2P1V4</accession>
<keyword evidence="2" id="KW-1185">Reference proteome</keyword>
<evidence type="ECO:0000313" key="2">
    <source>
        <dbReference type="Proteomes" id="UP001239111"/>
    </source>
</evidence>
<comment type="caution">
    <text evidence="1">The sequence shown here is derived from an EMBL/GenBank/DDBJ whole genome shotgun (WGS) entry which is preliminary data.</text>
</comment>
<evidence type="ECO:0000313" key="1">
    <source>
        <dbReference type="EMBL" id="KAJ8677357.1"/>
    </source>
</evidence>
<protein>
    <submittedName>
        <fullName evidence="1">Uncharacterized protein</fullName>
    </submittedName>
</protein>
<name>A0ACC2P1V4_9HYME</name>
<reference evidence="1" key="1">
    <citation type="submission" date="2023-04" db="EMBL/GenBank/DDBJ databases">
        <title>A chromosome-level genome assembly of the parasitoid wasp Eretmocerus hayati.</title>
        <authorList>
            <person name="Zhong Y."/>
            <person name="Liu S."/>
            <person name="Liu Y."/>
        </authorList>
    </citation>
    <scope>NUCLEOTIDE SEQUENCE</scope>
    <source>
        <strain evidence="1">ZJU_SS_LIU_2023</strain>
    </source>
</reference>